<dbReference type="GO" id="GO:0004523">
    <property type="term" value="F:RNA-DNA hybrid ribonuclease activity"/>
    <property type="evidence" value="ECO:0007669"/>
    <property type="project" value="UniProtKB-UniRule"/>
</dbReference>
<evidence type="ECO:0000256" key="2">
    <source>
        <dbReference type="ARBA" id="ARBA00001946"/>
    </source>
</evidence>
<evidence type="ECO:0000256" key="4">
    <source>
        <dbReference type="ARBA" id="ARBA00004496"/>
    </source>
</evidence>
<dbReference type="HAMAP" id="MF_00052_B">
    <property type="entry name" value="RNase_HII_B"/>
    <property type="match status" value="1"/>
</dbReference>
<evidence type="ECO:0000259" key="17">
    <source>
        <dbReference type="PROSITE" id="PS51975"/>
    </source>
</evidence>
<evidence type="ECO:0000256" key="3">
    <source>
        <dbReference type="ARBA" id="ARBA00004065"/>
    </source>
</evidence>
<feature type="domain" description="RNase H type-2" evidence="17">
    <location>
        <begin position="16"/>
        <end position="213"/>
    </location>
</feature>
<keyword evidence="9 14" id="KW-0540">Nuclease</keyword>
<keyword evidence="13 14" id="KW-0464">Manganese</keyword>
<dbReference type="InterPro" id="IPR022898">
    <property type="entry name" value="RNase_HII"/>
</dbReference>
<comment type="function">
    <text evidence="3 14 16">Endonuclease that specifically degrades the RNA of RNA-DNA hybrids.</text>
</comment>
<evidence type="ECO:0000256" key="15">
    <source>
        <dbReference type="PROSITE-ProRule" id="PRU01319"/>
    </source>
</evidence>
<dbReference type="GO" id="GO:0005737">
    <property type="term" value="C:cytoplasm"/>
    <property type="evidence" value="ECO:0007669"/>
    <property type="project" value="UniProtKB-SubCell"/>
</dbReference>
<comment type="cofactor">
    <cofactor evidence="14 15">
        <name>Mn(2+)</name>
        <dbReference type="ChEBI" id="CHEBI:29035"/>
    </cofactor>
    <cofactor evidence="14 15">
        <name>Mg(2+)</name>
        <dbReference type="ChEBI" id="CHEBI:18420"/>
    </cofactor>
    <text evidence="14 15">Manganese or magnesium. Binds 1 divalent metal ion per monomer in the absence of substrate. May bind a second metal ion after substrate binding.</text>
</comment>
<dbReference type="Gene3D" id="3.30.420.10">
    <property type="entry name" value="Ribonuclease H-like superfamily/Ribonuclease H"/>
    <property type="match status" value="1"/>
</dbReference>
<dbReference type="GO" id="GO:0003723">
    <property type="term" value="F:RNA binding"/>
    <property type="evidence" value="ECO:0007669"/>
    <property type="project" value="UniProtKB-UniRule"/>
</dbReference>
<sequence length="213" mass="22417">MPTLRHERACWAAGWNRLAGVDEVGRGSLAGPLVAAAVVLPRCAGSDQRRLRRALEGVRDSKQLSAEARISALAAILDVAESVSIGMVEAGELDGIGLGVANRVAMERAVDALAVTPEALLLDACLLASDLPQIGLVRGDACCLSIAAASIVAKVARDRIMVEAHRVDPRYGFADHKGYGTASHLRALEEHGPGPIHRRSFAPVARRVSRAAP</sequence>
<comment type="subcellular location">
    <subcellularLocation>
        <location evidence="4 14">Cytoplasm</location>
    </subcellularLocation>
</comment>
<evidence type="ECO:0000256" key="8">
    <source>
        <dbReference type="ARBA" id="ARBA00022490"/>
    </source>
</evidence>
<organism evidence="18">
    <name type="scientific">uncultured Thermomicrobiales bacterium</name>
    <dbReference type="NCBI Taxonomy" id="1645740"/>
    <lineage>
        <taxon>Bacteria</taxon>
        <taxon>Pseudomonadati</taxon>
        <taxon>Thermomicrobiota</taxon>
        <taxon>Thermomicrobia</taxon>
        <taxon>Thermomicrobiales</taxon>
        <taxon>environmental samples</taxon>
    </lineage>
</organism>
<dbReference type="Pfam" id="PF01351">
    <property type="entry name" value="RNase_HII"/>
    <property type="match status" value="1"/>
</dbReference>
<evidence type="ECO:0000256" key="14">
    <source>
        <dbReference type="HAMAP-Rule" id="MF_00052"/>
    </source>
</evidence>
<feature type="binding site" evidence="14 15">
    <location>
        <position position="123"/>
    </location>
    <ligand>
        <name>a divalent metal cation</name>
        <dbReference type="ChEBI" id="CHEBI:60240"/>
    </ligand>
</feature>
<keyword evidence="12 14" id="KW-0378">Hydrolase</keyword>
<evidence type="ECO:0000256" key="11">
    <source>
        <dbReference type="ARBA" id="ARBA00022759"/>
    </source>
</evidence>
<dbReference type="SUPFAM" id="SSF53098">
    <property type="entry name" value="Ribonuclease H-like"/>
    <property type="match status" value="1"/>
</dbReference>
<evidence type="ECO:0000256" key="16">
    <source>
        <dbReference type="RuleBase" id="RU003515"/>
    </source>
</evidence>
<dbReference type="PANTHER" id="PTHR10954">
    <property type="entry name" value="RIBONUCLEASE H2 SUBUNIT A"/>
    <property type="match status" value="1"/>
</dbReference>
<evidence type="ECO:0000256" key="5">
    <source>
        <dbReference type="ARBA" id="ARBA00007383"/>
    </source>
</evidence>
<evidence type="ECO:0000256" key="12">
    <source>
        <dbReference type="ARBA" id="ARBA00022801"/>
    </source>
</evidence>
<keyword evidence="8 14" id="KW-0963">Cytoplasm</keyword>
<dbReference type="InterPro" id="IPR012337">
    <property type="entry name" value="RNaseH-like_sf"/>
</dbReference>
<gene>
    <name evidence="14" type="primary">rnhB</name>
    <name evidence="18" type="ORF">AVDCRST_MAG73-2616</name>
</gene>
<dbReference type="InterPro" id="IPR001352">
    <property type="entry name" value="RNase_HII/HIII"/>
</dbReference>
<feature type="binding site" evidence="14 15">
    <location>
        <position position="23"/>
    </location>
    <ligand>
        <name>a divalent metal cation</name>
        <dbReference type="ChEBI" id="CHEBI:60240"/>
    </ligand>
</feature>
<evidence type="ECO:0000256" key="10">
    <source>
        <dbReference type="ARBA" id="ARBA00022723"/>
    </source>
</evidence>
<dbReference type="NCBIfam" id="NF000595">
    <property type="entry name" value="PRK00015.1-3"/>
    <property type="match status" value="1"/>
</dbReference>
<evidence type="ECO:0000256" key="13">
    <source>
        <dbReference type="ARBA" id="ARBA00023211"/>
    </source>
</evidence>
<dbReference type="PANTHER" id="PTHR10954:SF18">
    <property type="entry name" value="RIBONUCLEASE HII"/>
    <property type="match status" value="1"/>
</dbReference>
<name>A0A6J4UEB3_9BACT</name>
<dbReference type="GO" id="GO:0032299">
    <property type="term" value="C:ribonuclease H2 complex"/>
    <property type="evidence" value="ECO:0007669"/>
    <property type="project" value="TreeGrafter"/>
</dbReference>
<comment type="catalytic activity">
    <reaction evidence="1 14 15 16">
        <text>Endonucleolytic cleavage to 5'-phosphomonoester.</text>
        <dbReference type="EC" id="3.1.26.4"/>
    </reaction>
</comment>
<keyword evidence="10 14" id="KW-0479">Metal-binding</keyword>
<evidence type="ECO:0000256" key="6">
    <source>
        <dbReference type="ARBA" id="ARBA00012180"/>
    </source>
</evidence>
<dbReference type="PROSITE" id="PS51975">
    <property type="entry name" value="RNASE_H_2"/>
    <property type="match status" value="1"/>
</dbReference>
<proteinExistence type="inferred from homology"/>
<comment type="cofactor">
    <cofactor evidence="2">
        <name>Mg(2+)</name>
        <dbReference type="ChEBI" id="CHEBI:18420"/>
    </cofactor>
</comment>
<dbReference type="CDD" id="cd07182">
    <property type="entry name" value="RNase_HII_bacteria_HII_like"/>
    <property type="match status" value="1"/>
</dbReference>
<protein>
    <recommendedName>
        <fullName evidence="7 14">Ribonuclease HII</fullName>
        <shortName evidence="14">RNase HII</shortName>
        <ecNumber evidence="6 14">3.1.26.4</ecNumber>
    </recommendedName>
</protein>
<accession>A0A6J4UEB3</accession>
<comment type="similarity">
    <text evidence="5 14 16">Belongs to the RNase HII family.</text>
</comment>
<evidence type="ECO:0000256" key="9">
    <source>
        <dbReference type="ARBA" id="ARBA00022722"/>
    </source>
</evidence>
<evidence type="ECO:0000256" key="7">
    <source>
        <dbReference type="ARBA" id="ARBA00019179"/>
    </source>
</evidence>
<reference evidence="18" key="1">
    <citation type="submission" date="2020-02" db="EMBL/GenBank/DDBJ databases">
        <authorList>
            <person name="Meier V. D."/>
        </authorList>
    </citation>
    <scope>NUCLEOTIDE SEQUENCE</scope>
    <source>
        <strain evidence="18">AVDCRST_MAG73</strain>
    </source>
</reference>
<dbReference type="AlphaFoldDB" id="A0A6J4UEB3"/>
<dbReference type="GO" id="GO:0043137">
    <property type="term" value="P:DNA replication, removal of RNA primer"/>
    <property type="evidence" value="ECO:0007669"/>
    <property type="project" value="TreeGrafter"/>
</dbReference>
<keyword evidence="11 14" id="KW-0255">Endonuclease</keyword>
<evidence type="ECO:0000256" key="1">
    <source>
        <dbReference type="ARBA" id="ARBA00000077"/>
    </source>
</evidence>
<dbReference type="EC" id="3.1.26.4" evidence="6 14"/>
<dbReference type="InterPro" id="IPR024567">
    <property type="entry name" value="RNase_HII/HIII_dom"/>
</dbReference>
<dbReference type="EMBL" id="CADCWE010000175">
    <property type="protein sequence ID" value="CAA9548160.1"/>
    <property type="molecule type" value="Genomic_DNA"/>
</dbReference>
<evidence type="ECO:0000313" key="18">
    <source>
        <dbReference type="EMBL" id="CAA9548160.1"/>
    </source>
</evidence>
<dbReference type="GO" id="GO:0006298">
    <property type="term" value="P:mismatch repair"/>
    <property type="evidence" value="ECO:0007669"/>
    <property type="project" value="TreeGrafter"/>
</dbReference>
<feature type="binding site" evidence="14 15">
    <location>
        <position position="22"/>
    </location>
    <ligand>
        <name>a divalent metal cation</name>
        <dbReference type="ChEBI" id="CHEBI:60240"/>
    </ligand>
</feature>
<dbReference type="GO" id="GO:0030145">
    <property type="term" value="F:manganese ion binding"/>
    <property type="evidence" value="ECO:0007669"/>
    <property type="project" value="UniProtKB-UniRule"/>
</dbReference>
<dbReference type="InterPro" id="IPR036397">
    <property type="entry name" value="RNaseH_sf"/>
</dbReference>